<dbReference type="EMBL" id="CP034328">
    <property type="protein sequence ID" value="AZL57485.1"/>
    <property type="molecule type" value="Genomic_DNA"/>
</dbReference>
<dbReference type="KEGG" id="taw:EI545_00680"/>
<proteinExistence type="predicted"/>
<accession>A0A3S8U1R3</accession>
<feature type="compositionally biased region" description="Low complexity" evidence="1">
    <location>
        <begin position="45"/>
        <end position="59"/>
    </location>
</feature>
<evidence type="ECO:0000313" key="2">
    <source>
        <dbReference type="EMBL" id="AZL57485.1"/>
    </source>
</evidence>
<sequence>MGPITSIRAQMPVTDPAPSPALADQRNDQRQPRDGIAPVSKTTLPDAPQQVPAKPAAANPHLLAARDMAEAKAAATAEAARAAYIRASIEAGISPLPLP</sequence>
<gene>
    <name evidence="2" type="ORF">EI545_00680</name>
</gene>
<organism evidence="2 3">
    <name type="scientific">Tabrizicola piscis</name>
    <dbReference type="NCBI Taxonomy" id="2494374"/>
    <lineage>
        <taxon>Bacteria</taxon>
        <taxon>Pseudomonadati</taxon>
        <taxon>Pseudomonadota</taxon>
        <taxon>Alphaproteobacteria</taxon>
        <taxon>Rhodobacterales</taxon>
        <taxon>Paracoccaceae</taxon>
        <taxon>Tabrizicola</taxon>
    </lineage>
</organism>
<dbReference type="RefSeq" id="WP_125323665.1">
    <property type="nucleotide sequence ID" value="NZ_CP034328.1"/>
</dbReference>
<name>A0A3S8U1R3_9RHOB</name>
<reference evidence="2 3" key="1">
    <citation type="submission" date="2018-12" db="EMBL/GenBank/DDBJ databases">
        <title>Complete genome sequencing of Tabrizicola sp. K13M18.</title>
        <authorList>
            <person name="Bae J.-W."/>
        </authorList>
    </citation>
    <scope>NUCLEOTIDE SEQUENCE [LARGE SCALE GENOMIC DNA]</scope>
    <source>
        <strain evidence="2 3">K13M18</strain>
    </source>
</reference>
<dbReference type="Proteomes" id="UP000282002">
    <property type="component" value="Chromosome"/>
</dbReference>
<feature type="region of interest" description="Disordered" evidence="1">
    <location>
        <begin position="1"/>
        <end position="59"/>
    </location>
</feature>
<evidence type="ECO:0000313" key="3">
    <source>
        <dbReference type="Proteomes" id="UP000282002"/>
    </source>
</evidence>
<evidence type="ECO:0000256" key="1">
    <source>
        <dbReference type="SAM" id="MobiDB-lite"/>
    </source>
</evidence>
<dbReference type="AlphaFoldDB" id="A0A3S8U1R3"/>
<protein>
    <submittedName>
        <fullName evidence="2">Uncharacterized protein</fullName>
    </submittedName>
</protein>
<keyword evidence="3" id="KW-1185">Reference proteome</keyword>